<dbReference type="InterPro" id="IPR000477">
    <property type="entry name" value="RT_dom"/>
</dbReference>
<dbReference type="PANTHER" id="PTHR33116:SF86">
    <property type="entry name" value="REVERSE TRANSCRIPTASE DOMAIN-CONTAINING PROTEIN"/>
    <property type="match status" value="1"/>
</dbReference>
<reference evidence="2" key="1">
    <citation type="submission" date="2018-11" db="EMBL/GenBank/DDBJ databases">
        <authorList>
            <person name="Grassa J C."/>
        </authorList>
    </citation>
    <scope>NUCLEOTIDE SEQUENCE [LARGE SCALE GENOMIC DNA]</scope>
</reference>
<feature type="domain" description="Reverse transcriptase" evidence="1">
    <location>
        <begin position="220"/>
        <end position="502"/>
    </location>
</feature>
<dbReference type="OMA" id="HMASAYE"/>
<dbReference type="Proteomes" id="UP000596661">
    <property type="component" value="Chromosome 1"/>
</dbReference>
<dbReference type="CDD" id="cd01650">
    <property type="entry name" value="RT_nLTR_like"/>
    <property type="match status" value="1"/>
</dbReference>
<dbReference type="PANTHER" id="PTHR33116">
    <property type="entry name" value="REVERSE TRANSCRIPTASE ZINC-BINDING DOMAIN-CONTAINING PROTEIN-RELATED-RELATED"/>
    <property type="match status" value="1"/>
</dbReference>
<dbReference type="AlphaFoldDB" id="A0A803NP63"/>
<dbReference type="Gramene" id="evm.model.01.446">
    <property type="protein sequence ID" value="cds.evm.model.01.446"/>
    <property type="gene ID" value="evm.TU.01.446"/>
</dbReference>
<protein>
    <recommendedName>
        <fullName evidence="1">Reverse transcriptase domain-containing protein</fullName>
    </recommendedName>
</protein>
<organism evidence="2 3">
    <name type="scientific">Cannabis sativa</name>
    <name type="common">Hemp</name>
    <name type="synonym">Marijuana</name>
    <dbReference type="NCBI Taxonomy" id="3483"/>
    <lineage>
        <taxon>Eukaryota</taxon>
        <taxon>Viridiplantae</taxon>
        <taxon>Streptophyta</taxon>
        <taxon>Embryophyta</taxon>
        <taxon>Tracheophyta</taxon>
        <taxon>Spermatophyta</taxon>
        <taxon>Magnoliopsida</taxon>
        <taxon>eudicotyledons</taxon>
        <taxon>Gunneridae</taxon>
        <taxon>Pentapetalae</taxon>
        <taxon>rosids</taxon>
        <taxon>fabids</taxon>
        <taxon>Rosales</taxon>
        <taxon>Cannabaceae</taxon>
        <taxon>Cannabis</taxon>
    </lineage>
</organism>
<sequence length="983" mass="110887">MCAEIVRDCWITNGTLSLSEKIKLCSVNLSNWGKTLTGNFTARLNASKKKMATLKMADDANSVSCFETEKVNYFEILAQKEVYWKQRSKQHWLNSGDTNSKYFHSIASSRKRNNQNRQLKDSNGYWQTWDSGLERVVADYFTTLYEAQGHVQHSITDGIPSSISSDQNEELLKPVTTDEVRTALFQMHSDKALGPDRMNPGFFQKHWDIVGADIVSLVTDFFATGSLPTDLNITNLVLIPKKKNFMAMSDLCPIALCNVIYKVVSKALANRMCNIIEQIISTTQSAFIPDRLISDNVMVAFEVMTYLKRKTKGKKGYMAIKLDMSKAYDRVEWDYLREVMSRMGFHSHWIDLVMHCVTTVCYNVIHDGHVIGPIHPTRGIRQGDPLSSYLFIICAEGLSTLIQQYEANRIIHGCRVARGAPPITHMLFADDSYLFCQATNGAAEGVMSLLHSFEQASGQQVNVAKSSVFFSPNIDNQSRTLICSTLQMSEADEGSLYLGLPNIIGRNKSAIFGFLKNKVMARMNTWEGKFLSRAGKEILLKTIIQSLPTYAMSVCLIPIGICEEIEKQMASFWWKTSSSKGNGIIWMSWNRLGASKDDGGMGFRHLHDFNLAMLAKQGWRMLCNPDTLVSRIFKAKYFPHSDFLSAELGNNPSFVWRSIWGAQHLVKKGAIRTIGNGASTNILTHPWLPSTENRYVSSTHPGLISNTVSSLFSMDSRTWDVDIIRDLFPTQEANIILGLPLSPHASDDFWSWSNDSKGCFTVKSAYNLLQDDKHLHSRPNNSGFWRKLWQLKIPPKVKNFLWRASNACLPTCLNLVIKHVNIDSRCPVCKAYAETVVHALISCPFAHSCWIKLGPRYVPDVLSSFGSWLDKLFRTLEDDQVSYVAMVCWALWNARNNTVWKDKSSTVSAVLASAKTTLDHWKKAQDNICLSSMFFDKKGDGAELWTKPDNNHIKINVDAALFPQEHSYGYGIVARDKPTPHRS</sequence>
<accession>A0A803NP63</accession>
<dbReference type="InterPro" id="IPR043502">
    <property type="entry name" value="DNA/RNA_pol_sf"/>
</dbReference>
<dbReference type="Pfam" id="PF13966">
    <property type="entry name" value="zf-RVT"/>
    <property type="match status" value="1"/>
</dbReference>
<evidence type="ECO:0000313" key="2">
    <source>
        <dbReference type="EnsemblPlants" id="cds.evm.model.01.446"/>
    </source>
</evidence>
<evidence type="ECO:0000259" key="1">
    <source>
        <dbReference type="PROSITE" id="PS50878"/>
    </source>
</evidence>
<dbReference type="Pfam" id="PF00078">
    <property type="entry name" value="RVT_1"/>
    <property type="match status" value="1"/>
</dbReference>
<dbReference type="InterPro" id="IPR026960">
    <property type="entry name" value="RVT-Znf"/>
</dbReference>
<keyword evidence="3" id="KW-1185">Reference proteome</keyword>
<evidence type="ECO:0000313" key="3">
    <source>
        <dbReference type="Proteomes" id="UP000596661"/>
    </source>
</evidence>
<dbReference type="PROSITE" id="PS50878">
    <property type="entry name" value="RT_POL"/>
    <property type="match status" value="1"/>
</dbReference>
<dbReference type="SUPFAM" id="SSF56672">
    <property type="entry name" value="DNA/RNA polymerases"/>
    <property type="match status" value="1"/>
</dbReference>
<reference evidence="2" key="2">
    <citation type="submission" date="2021-03" db="UniProtKB">
        <authorList>
            <consortium name="EnsemblPlants"/>
        </authorList>
    </citation>
    <scope>IDENTIFICATION</scope>
</reference>
<name>A0A803NP63_CANSA</name>
<dbReference type="EMBL" id="UZAU01000015">
    <property type="status" value="NOT_ANNOTATED_CDS"/>
    <property type="molecule type" value="Genomic_DNA"/>
</dbReference>
<proteinExistence type="predicted"/>
<dbReference type="EnsemblPlants" id="evm.model.01.446">
    <property type="protein sequence ID" value="cds.evm.model.01.446"/>
    <property type="gene ID" value="evm.TU.01.446"/>
</dbReference>